<dbReference type="PANTHER" id="PTHR11908:SF132">
    <property type="entry name" value="ALDEHYDE OXIDASE 1-RELATED"/>
    <property type="match status" value="1"/>
</dbReference>
<dbReference type="InterPro" id="IPR016166">
    <property type="entry name" value="FAD-bd_PCMH"/>
</dbReference>
<keyword evidence="8" id="KW-0274">FAD</keyword>
<dbReference type="Gene3D" id="3.30.390.50">
    <property type="entry name" value="CO dehydrogenase flavoprotein, C-terminal domain"/>
    <property type="match status" value="1"/>
</dbReference>
<dbReference type="InterPro" id="IPR002346">
    <property type="entry name" value="Mopterin_DH_FAD-bd"/>
</dbReference>
<dbReference type="SMART" id="SM01008">
    <property type="entry name" value="Ald_Xan_dh_C"/>
    <property type="match status" value="1"/>
</dbReference>
<feature type="compositionally biased region" description="Basic and acidic residues" evidence="15">
    <location>
        <begin position="173"/>
        <end position="182"/>
    </location>
</feature>
<dbReference type="GO" id="GO:0071949">
    <property type="term" value="F:FAD binding"/>
    <property type="evidence" value="ECO:0007669"/>
    <property type="project" value="InterPro"/>
</dbReference>
<dbReference type="SUPFAM" id="SSF54292">
    <property type="entry name" value="2Fe-2S ferredoxin-like"/>
    <property type="match status" value="1"/>
</dbReference>
<dbReference type="InterPro" id="IPR005107">
    <property type="entry name" value="CO_DH_flav_C"/>
</dbReference>
<dbReference type="PROSITE" id="PS51387">
    <property type="entry name" value="FAD_PCMH"/>
    <property type="match status" value="1"/>
</dbReference>
<keyword evidence="12" id="KW-0520">NAD</keyword>
<keyword evidence="6" id="KW-0001">2Fe-2S</keyword>
<keyword evidence="4" id="KW-0500">Molybdenum</keyword>
<evidence type="ECO:0000256" key="10">
    <source>
        <dbReference type="ARBA" id="ARBA00023004"/>
    </source>
</evidence>
<dbReference type="PROSITE" id="PS51085">
    <property type="entry name" value="2FE2S_FER_2"/>
    <property type="match status" value="1"/>
</dbReference>
<dbReference type="Gene3D" id="3.30.43.10">
    <property type="entry name" value="Uridine Diphospho-n-acetylenolpyruvylglucosamine Reductase, domain 2"/>
    <property type="match status" value="1"/>
</dbReference>
<dbReference type="SMART" id="SM01092">
    <property type="entry name" value="CO_deh_flav_C"/>
    <property type="match status" value="1"/>
</dbReference>
<dbReference type="Proteomes" id="UP000223913">
    <property type="component" value="Unassembled WGS sequence"/>
</dbReference>
<comment type="caution">
    <text evidence="18">The sequence shown here is derived from an EMBL/GenBank/DDBJ whole genome shotgun (WGS) entry which is preliminary data.</text>
</comment>
<dbReference type="Gene3D" id="1.10.150.120">
    <property type="entry name" value="[2Fe-2S]-binding domain"/>
    <property type="match status" value="1"/>
</dbReference>
<organism evidence="18 19">
    <name type="scientific">Flavilitoribacter nigricans (strain ATCC 23147 / DSM 23189 / NBRC 102662 / NCIMB 1420 / SS-2)</name>
    <name type="common">Lewinella nigricans</name>
    <dbReference type="NCBI Taxonomy" id="1122177"/>
    <lineage>
        <taxon>Bacteria</taxon>
        <taxon>Pseudomonadati</taxon>
        <taxon>Bacteroidota</taxon>
        <taxon>Saprospiria</taxon>
        <taxon>Saprospirales</taxon>
        <taxon>Lewinellaceae</taxon>
        <taxon>Flavilitoribacter</taxon>
    </lineage>
</organism>
<dbReference type="InterPro" id="IPR046867">
    <property type="entry name" value="AldOxase/xan_DH_MoCoBD2"/>
</dbReference>
<dbReference type="Pfam" id="PF00941">
    <property type="entry name" value="FAD_binding_5"/>
    <property type="match status" value="1"/>
</dbReference>
<evidence type="ECO:0000256" key="14">
    <source>
        <dbReference type="ARBA" id="ARBA00053029"/>
    </source>
</evidence>
<dbReference type="SUPFAM" id="SSF56003">
    <property type="entry name" value="Molybdenum cofactor-binding domain"/>
    <property type="match status" value="1"/>
</dbReference>
<dbReference type="FunFam" id="3.10.20.30:FF:000012">
    <property type="entry name" value="Xanthine dehydrogenase/oxidase"/>
    <property type="match status" value="1"/>
</dbReference>
<dbReference type="GO" id="GO:0051537">
    <property type="term" value="F:2 iron, 2 sulfur cluster binding"/>
    <property type="evidence" value="ECO:0007669"/>
    <property type="project" value="UniProtKB-KW"/>
</dbReference>
<evidence type="ECO:0000256" key="5">
    <source>
        <dbReference type="ARBA" id="ARBA00022630"/>
    </source>
</evidence>
<evidence type="ECO:0000256" key="13">
    <source>
        <dbReference type="ARBA" id="ARBA00034078"/>
    </source>
</evidence>
<feature type="region of interest" description="Disordered" evidence="15">
    <location>
        <begin position="163"/>
        <end position="182"/>
    </location>
</feature>
<comment type="cofactor">
    <cofactor evidence="13">
        <name>[2Fe-2S] cluster</name>
        <dbReference type="ChEBI" id="CHEBI:190135"/>
    </cofactor>
</comment>
<dbReference type="Pfam" id="PF01799">
    <property type="entry name" value="Fer2_2"/>
    <property type="match status" value="1"/>
</dbReference>
<dbReference type="Pfam" id="PF01315">
    <property type="entry name" value="Ald_Xan_dh_C"/>
    <property type="match status" value="1"/>
</dbReference>
<protein>
    <submittedName>
        <fullName evidence="18">Xanthine dehydrogenase</fullName>
    </submittedName>
</protein>
<comment type="similarity">
    <text evidence="3">Belongs to the xanthine dehydrogenase family.</text>
</comment>
<dbReference type="InterPro" id="IPR000674">
    <property type="entry name" value="Ald_Oxase/Xan_DH_a/b"/>
</dbReference>
<keyword evidence="10" id="KW-0408">Iron</keyword>
<keyword evidence="7" id="KW-0479">Metal-binding</keyword>
<proteinExistence type="inferred from homology"/>
<dbReference type="GO" id="GO:0016491">
    <property type="term" value="F:oxidoreductase activity"/>
    <property type="evidence" value="ECO:0007669"/>
    <property type="project" value="UniProtKB-KW"/>
</dbReference>
<dbReference type="SUPFAM" id="SSF56176">
    <property type="entry name" value="FAD-binding/transporter-associated domain-like"/>
    <property type="match status" value="1"/>
</dbReference>
<dbReference type="InterPro" id="IPR012675">
    <property type="entry name" value="Beta-grasp_dom_sf"/>
</dbReference>
<evidence type="ECO:0000256" key="15">
    <source>
        <dbReference type="SAM" id="MobiDB-lite"/>
    </source>
</evidence>
<dbReference type="Gene3D" id="3.90.1170.50">
    <property type="entry name" value="Aldehyde oxidase/xanthine dehydrogenase, a/b hammerhead"/>
    <property type="match status" value="1"/>
</dbReference>
<dbReference type="InterPro" id="IPR016169">
    <property type="entry name" value="FAD-bd_PCMH_sub2"/>
</dbReference>
<comment type="cofactor">
    <cofactor evidence="14">
        <name>Mo-molybdopterin cytosine dinucleotide</name>
        <dbReference type="ChEBI" id="CHEBI:71308"/>
    </cofactor>
</comment>
<evidence type="ECO:0000256" key="11">
    <source>
        <dbReference type="ARBA" id="ARBA00023014"/>
    </source>
</evidence>
<evidence type="ECO:0000256" key="8">
    <source>
        <dbReference type="ARBA" id="ARBA00022827"/>
    </source>
</evidence>
<evidence type="ECO:0000313" key="18">
    <source>
        <dbReference type="EMBL" id="PHN03658.1"/>
    </source>
</evidence>
<dbReference type="SUPFAM" id="SSF54665">
    <property type="entry name" value="CO dehydrogenase molybdoprotein N-domain-like"/>
    <property type="match status" value="1"/>
</dbReference>
<dbReference type="Pfam" id="PF03450">
    <property type="entry name" value="CO_deh_flav_C"/>
    <property type="match status" value="1"/>
</dbReference>
<reference evidence="18 19" key="1">
    <citation type="submission" date="2017-10" db="EMBL/GenBank/DDBJ databases">
        <title>The draft genome sequence of Lewinella nigricans NBRC 102662.</title>
        <authorList>
            <person name="Wang K."/>
        </authorList>
    </citation>
    <scope>NUCLEOTIDE SEQUENCE [LARGE SCALE GENOMIC DNA]</scope>
    <source>
        <strain evidence="18 19">NBRC 102662</strain>
    </source>
</reference>
<dbReference type="PANTHER" id="PTHR11908">
    <property type="entry name" value="XANTHINE DEHYDROGENASE"/>
    <property type="match status" value="1"/>
</dbReference>
<dbReference type="InterPro" id="IPR001041">
    <property type="entry name" value="2Fe-2S_ferredoxin-type"/>
</dbReference>
<dbReference type="InterPro" id="IPR016167">
    <property type="entry name" value="FAD-bd_PCMH_sub1"/>
</dbReference>
<dbReference type="FunFam" id="3.30.365.10:FF:000001">
    <property type="entry name" value="Xanthine dehydrogenase oxidase"/>
    <property type="match status" value="1"/>
</dbReference>
<dbReference type="Gene3D" id="3.10.20.30">
    <property type="match status" value="1"/>
</dbReference>
<evidence type="ECO:0000256" key="7">
    <source>
        <dbReference type="ARBA" id="ARBA00022723"/>
    </source>
</evidence>
<dbReference type="EMBL" id="PDUD01000030">
    <property type="protein sequence ID" value="PHN03658.1"/>
    <property type="molecule type" value="Genomic_DNA"/>
</dbReference>
<accession>A0A2D0N5I9</accession>
<dbReference type="InterPro" id="IPR006058">
    <property type="entry name" value="2Fe2S_fd_BS"/>
</dbReference>
<dbReference type="Pfam" id="PF20256">
    <property type="entry name" value="MoCoBD_2"/>
    <property type="match status" value="1"/>
</dbReference>
<evidence type="ECO:0000256" key="2">
    <source>
        <dbReference type="ARBA" id="ARBA00001974"/>
    </source>
</evidence>
<dbReference type="RefSeq" id="WP_099152985.1">
    <property type="nucleotide sequence ID" value="NZ_PDUD01000030.1"/>
</dbReference>
<dbReference type="PROSITE" id="PS00197">
    <property type="entry name" value="2FE2S_FER_1"/>
    <property type="match status" value="1"/>
</dbReference>
<feature type="domain" description="2Fe-2S ferredoxin-type" evidence="16">
    <location>
        <begin position="3"/>
        <end position="91"/>
    </location>
</feature>
<comment type="cofactor">
    <cofactor evidence="1">
        <name>Mo-molybdopterin</name>
        <dbReference type="ChEBI" id="CHEBI:71302"/>
    </cofactor>
</comment>
<dbReference type="InterPro" id="IPR016208">
    <property type="entry name" value="Ald_Oxase/xanthine_DH-like"/>
</dbReference>
<dbReference type="GO" id="GO:0005506">
    <property type="term" value="F:iron ion binding"/>
    <property type="evidence" value="ECO:0007669"/>
    <property type="project" value="InterPro"/>
</dbReference>
<dbReference type="InterPro" id="IPR036683">
    <property type="entry name" value="CO_DH_flav_C_dom_sf"/>
</dbReference>
<gene>
    <name evidence="18" type="ORF">CRP01_25750</name>
</gene>
<keyword evidence="5" id="KW-0285">Flavoprotein</keyword>
<keyword evidence="9" id="KW-0560">Oxidoreductase</keyword>
<evidence type="ECO:0000256" key="3">
    <source>
        <dbReference type="ARBA" id="ARBA00006849"/>
    </source>
</evidence>
<dbReference type="InterPro" id="IPR036884">
    <property type="entry name" value="2Fe-2S-bd_dom_sf"/>
</dbReference>
<sequence length="1525" mass="170810">MPNNVTFFLNGDPVTVNDPDPDYLLIDYLRSPEVGLTGAKKGCGQGGCGACTIILSQWNPEKREAEHRSINSCLRPVCALGGLSVTTIEGTGGVDHVSARHLNFAPTFSRGGVSLSKINPPDHWKEVREELEEHREHKIAKTEKLLKQANKVQAFAVRNPLEFENGKKKKKKKDEPHDEHEGMNPVAHRLAMNNGTQCGYCTVGFVMNMSAFLAANPKPTKKQIEDIFDGNICRCTGYRAILTGMKTFASDWSKEDEAERMDCISEDRCQEVLIKDHISIPFPKASIEQSKVVQIEKPGQQWISPENLNALKKILRKHGTDARMVFGNTSYGIYPEAFENAKVLVDLRLIKELYGIQRKSDLIEFGALTTYSELIDALAADVASGKIAENSRWGAIDFMARRTAGMIVRNAASIGGNSMLVFKHIFEQEPFPSDIVTALAGTGSEIEFLRISTGRTSRYTIRELVRNIRNRPELADDIILLRYYLPVGKKNEVTLAQKVALRQVNSHSIVNATTRIEVSKNMEVTDIDVVFGGIAPFPWHAARTERWLKGRRLSLDYFPRIARILRREVRSELHYWKDRMDGLPSEGFTDAYREELAVGFLYKAMVNTLNEKAPKSVPPPVRSSGEITWGHWPVSRGTQYYENRIWTSPVGQPIVKLMAFHQAMGQVHYTHEIELPPLGKNAAFVQSMRALAQFHYCLPGGKKEVHIHEVREHLAEKFSGFFELLTYRDIPKGGINLQGMGADQPLLAVDQVSYVGQVIAMVIADTEQEAIRIAAYASKNCIGYHPVKLPKKWAPDWTKPILSIDEAIKQGSIFPDAPKSAPFMTHIWKVTRPGSQFDWMTAGKDPLDKKPDSHRRKVDNNRVRVIENTQVSGCQVHFYMETQSCVAYPEDGNRIVIHPSSQSPTAMHQTSAMAIGFEHNRVEIAIRQLGGGYGGKTEQARFIAGPTAIAAIVLNRPIRLIMKREQDTAMIGKRHAYYGQYQIAIDDGFSQKDDRGLIRGINMKFWGDGGAFYDCSFIVSNCIQLRTDNAYNIRNFESQLDVCRTNTAPNTAMRAFGDIQGKLILENAIDDAAFSINMEPYQVRLKNMYRQGDVTPFGQALSYCYMRDVWEYTLEKSDYDNKVKAVKEFNDNNRWRKRGVYMVPVKYGSGYNLVMIEQAAAMVSIYSGDGSIVINQGGVDMGQGVITQIEQVASYILNVPMELIQVLSARTSVIPNPTSTGGSTGTAYNGEAVRQVCEVMRQRLLNFGYDLLKEHGDQWCRDQGVDFWNHQQEGWAASVKKKGADHENLIWQNLVALAFQYRVELVATFNAKIPGGTTPVPVMTFKSPDEQPEVPGIPLSNPPAISGEVDSFYGFTFSAACAMVEVDILTGETKILSADLVYDMGWSLNPALDIGQVEGAFMQGVGYIMTEKLVLEPEGEEQGRLNTLNTWRYKPPAITTIPLELNTYLYPRDRSSEIPENPNGLISSKEIGEPPLVLATSVFFAIKDAIRSSRVERKKSGLFRFDAPATVQEVRRALEVEDRHF</sequence>
<evidence type="ECO:0000256" key="1">
    <source>
        <dbReference type="ARBA" id="ARBA00001924"/>
    </source>
</evidence>
<dbReference type="Pfam" id="PF02738">
    <property type="entry name" value="MoCoBD_1"/>
    <property type="match status" value="1"/>
</dbReference>
<dbReference type="InterPro" id="IPR002888">
    <property type="entry name" value="2Fe-2S-bd"/>
</dbReference>
<feature type="domain" description="FAD-binding PCMH-type" evidence="17">
    <location>
        <begin position="295"/>
        <end position="504"/>
    </location>
</feature>
<dbReference type="InterPro" id="IPR036318">
    <property type="entry name" value="FAD-bd_PCMH-like_sf"/>
</dbReference>
<dbReference type="InterPro" id="IPR036010">
    <property type="entry name" value="2Fe-2S_ferredoxin-like_sf"/>
</dbReference>
<dbReference type="InterPro" id="IPR008274">
    <property type="entry name" value="AldOxase/xan_DH_MoCoBD1"/>
</dbReference>
<evidence type="ECO:0000313" key="19">
    <source>
        <dbReference type="Proteomes" id="UP000223913"/>
    </source>
</evidence>
<dbReference type="PIRSF" id="PIRSF000127">
    <property type="entry name" value="Xanthine_DH"/>
    <property type="match status" value="1"/>
</dbReference>
<dbReference type="Pfam" id="PF00111">
    <property type="entry name" value="Fer2"/>
    <property type="match status" value="1"/>
</dbReference>
<evidence type="ECO:0000259" key="17">
    <source>
        <dbReference type="PROSITE" id="PS51387"/>
    </source>
</evidence>
<comment type="cofactor">
    <cofactor evidence="2">
        <name>FAD</name>
        <dbReference type="ChEBI" id="CHEBI:57692"/>
    </cofactor>
</comment>
<evidence type="ECO:0000256" key="9">
    <source>
        <dbReference type="ARBA" id="ARBA00023002"/>
    </source>
</evidence>
<dbReference type="InterPro" id="IPR036856">
    <property type="entry name" value="Ald_Oxase/Xan_DH_a/b_sf"/>
</dbReference>
<evidence type="ECO:0000256" key="4">
    <source>
        <dbReference type="ARBA" id="ARBA00022505"/>
    </source>
</evidence>
<name>A0A2D0N5I9_FLAN2</name>
<dbReference type="SUPFAM" id="SSF55447">
    <property type="entry name" value="CO dehydrogenase flavoprotein C-terminal domain-like"/>
    <property type="match status" value="1"/>
</dbReference>
<dbReference type="SUPFAM" id="SSF47741">
    <property type="entry name" value="CO dehydrogenase ISP C-domain like"/>
    <property type="match status" value="1"/>
</dbReference>
<keyword evidence="11" id="KW-0411">Iron-sulfur</keyword>
<evidence type="ECO:0000259" key="16">
    <source>
        <dbReference type="PROSITE" id="PS51085"/>
    </source>
</evidence>
<evidence type="ECO:0000256" key="6">
    <source>
        <dbReference type="ARBA" id="ARBA00022714"/>
    </source>
</evidence>
<dbReference type="InterPro" id="IPR037165">
    <property type="entry name" value="AldOxase/xan_DH_Mopterin-bd_sf"/>
</dbReference>
<evidence type="ECO:0000256" key="12">
    <source>
        <dbReference type="ARBA" id="ARBA00023027"/>
    </source>
</evidence>
<keyword evidence="19" id="KW-1185">Reference proteome</keyword>
<dbReference type="Gene3D" id="3.30.365.10">
    <property type="entry name" value="Aldehyde oxidase/xanthine dehydrogenase, molybdopterin binding domain"/>
    <property type="match status" value="4"/>
</dbReference>
<dbReference type="Gene3D" id="3.30.465.10">
    <property type="match status" value="1"/>
</dbReference>
<dbReference type="OrthoDB" id="9759099at2"/>